<dbReference type="EMBL" id="LNYO01000024">
    <property type="protein sequence ID" value="KTD33226.1"/>
    <property type="molecule type" value="Genomic_DNA"/>
</dbReference>
<name>A0A0W0WLM7_9GAMM</name>
<keyword evidence="4 6" id="KW-1133">Transmembrane helix</keyword>
<evidence type="ECO:0000313" key="8">
    <source>
        <dbReference type="Proteomes" id="UP000054725"/>
    </source>
</evidence>
<sequence>MVPSLQGQKAYQWIASLYFFQSIPFVVVSLIATIMYQQQGMANSKAALLTSLLMLPWSLKPLFAPYLEHISTKKRLTIVTQLLASIVFFILALSVNKHYFLMVSILGFACLAVISSLHDIVSDGVYLLNLDKHSQKRYVAFRSFFYQMGRLVIKGGLLAVLGQLAIYYNMNLWSAFFYALFLMAMVLTIYHSKKIPEIERVSQASKNYCVVFKALKASQQFYPALIFIFLYNVSDAQMQKIIPLFLLDKTGLELSIARVSEIYGISGSLALMIGVFVSGLIISRYPIAACMKKLTIFLLLGHFMFIFLIYFEPSQVVIYCVILASQFVVGMTNGAYMGYLLSIANQSNYPMSMYTLCVSAMALSYVFFGAISGWIEEQLGYSNFFLYILLVNSLLVMMTYRMMNRHG</sequence>
<feature type="transmembrane region" description="Helical" evidence="6">
    <location>
        <begin position="262"/>
        <end position="282"/>
    </location>
</feature>
<dbReference type="InterPro" id="IPR011701">
    <property type="entry name" value="MFS"/>
</dbReference>
<feature type="transmembrane region" description="Helical" evidence="6">
    <location>
        <begin position="316"/>
        <end position="341"/>
    </location>
</feature>
<organism evidence="7 8">
    <name type="scientific">Legionella nautarum</name>
    <dbReference type="NCBI Taxonomy" id="45070"/>
    <lineage>
        <taxon>Bacteria</taxon>
        <taxon>Pseudomonadati</taxon>
        <taxon>Pseudomonadota</taxon>
        <taxon>Gammaproteobacteria</taxon>
        <taxon>Legionellales</taxon>
        <taxon>Legionellaceae</taxon>
        <taxon>Legionella</taxon>
    </lineage>
</organism>
<feature type="transmembrane region" description="Helical" evidence="6">
    <location>
        <begin position="12"/>
        <end position="34"/>
    </location>
</feature>
<accession>A0A0W0WLM7</accession>
<feature type="transmembrane region" description="Helical" evidence="6">
    <location>
        <begin position="353"/>
        <end position="375"/>
    </location>
</feature>
<evidence type="ECO:0000256" key="5">
    <source>
        <dbReference type="ARBA" id="ARBA00023136"/>
    </source>
</evidence>
<dbReference type="Pfam" id="PF07690">
    <property type="entry name" value="MFS_1"/>
    <property type="match status" value="1"/>
</dbReference>
<evidence type="ECO:0000313" key="7">
    <source>
        <dbReference type="EMBL" id="KTD33226.1"/>
    </source>
</evidence>
<proteinExistence type="predicted"/>
<keyword evidence="8" id="KW-1185">Reference proteome</keyword>
<feature type="transmembrane region" description="Helical" evidence="6">
    <location>
        <begin position="76"/>
        <end position="93"/>
    </location>
</feature>
<dbReference type="Gene3D" id="1.20.1250.20">
    <property type="entry name" value="MFS general substrate transporter like domains"/>
    <property type="match status" value="2"/>
</dbReference>
<protein>
    <submittedName>
        <fullName evidence="7">Beta lactamase induction signal transducer AmpG</fullName>
    </submittedName>
</protein>
<keyword evidence="3 6" id="KW-0812">Transmembrane</keyword>
<dbReference type="InterPro" id="IPR004752">
    <property type="entry name" value="AmpG_permease/AT-1"/>
</dbReference>
<dbReference type="GO" id="GO:0022857">
    <property type="term" value="F:transmembrane transporter activity"/>
    <property type="evidence" value="ECO:0007669"/>
    <property type="project" value="InterPro"/>
</dbReference>
<dbReference type="STRING" id="45070.Lnau_2874"/>
<feature type="transmembrane region" description="Helical" evidence="6">
    <location>
        <begin position="172"/>
        <end position="190"/>
    </location>
</feature>
<evidence type="ECO:0000256" key="3">
    <source>
        <dbReference type="ARBA" id="ARBA00022692"/>
    </source>
</evidence>
<evidence type="ECO:0000256" key="4">
    <source>
        <dbReference type="ARBA" id="ARBA00022989"/>
    </source>
</evidence>
<dbReference type="PANTHER" id="PTHR12778">
    <property type="entry name" value="SOLUTE CARRIER FAMILY 33 ACETYL-COA TRANSPORTER -RELATED"/>
    <property type="match status" value="1"/>
</dbReference>
<gene>
    <name evidence="7" type="ORF">Lnau_2874</name>
</gene>
<reference evidence="7 8" key="1">
    <citation type="submission" date="2015-11" db="EMBL/GenBank/DDBJ databases">
        <title>Genomic analysis of 38 Legionella species identifies large and diverse effector repertoires.</title>
        <authorList>
            <person name="Burstein D."/>
            <person name="Amaro F."/>
            <person name="Zusman T."/>
            <person name="Lifshitz Z."/>
            <person name="Cohen O."/>
            <person name="Gilbert J.A."/>
            <person name="Pupko T."/>
            <person name="Shuman H.A."/>
            <person name="Segal G."/>
        </authorList>
    </citation>
    <scope>NUCLEOTIDE SEQUENCE [LARGE SCALE GENOMIC DNA]</scope>
    <source>
        <strain evidence="7 8">ATCC 49506</strain>
    </source>
</reference>
<evidence type="ECO:0000256" key="6">
    <source>
        <dbReference type="SAM" id="Phobius"/>
    </source>
</evidence>
<dbReference type="PANTHER" id="PTHR12778:SF10">
    <property type="entry name" value="MAJOR FACILITATOR SUPERFAMILY DOMAIN-CONTAINING PROTEIN 3"/>
    <property type="match status" value="1"/>
</dbReference>
<dbReference type="Proteomes" id="UP000054725">
    <property type="component" value="Unassembled WGS sequence"/>
</dbReference>
<dbReference type="SUPFAM" id="SSF103473">
    <property type="entry name" value="MFS general substrate transporter"/>
    <property type="match status" value="1"/>
</dbReference>
<keyword evidence="2" id="KW-0813">Transport</keyword>
<feature type="transmembrane region" description="Helical" evidence="6">
    <location>
        <begin position="99"/>
        <end position="128"/>
    </location>
</feature>
<dbReference type="PATRIC" id="fig|45070.6.peg.3030"/>
<evidence type="ECO:0000256" key="1">
    <source>
        <dbReference type="ARBA" id="ARBA00004141"/>
    </source>
</evidence>
<feature type="transmembrane region" description="Helical" evidence="6">
    <location>
        <begin position="381"/>
        <end position="400"/>
    </location>
</feature>
<dbReference type="InterPro" id="IPR036259">
    <property type="entry name" value="MFS_trans_sf"/>
</dbReference>
<dbReference type="AlphaFoldDB" id="A0A0W0WLM7"/>
<dbReference type="GO" id="GO:0016020">
    <property type="term" value="C:membrane"/>
    <property type="evidence" value="ECO:0007669"/>
    <property type="project" value="UniProtKB-SubCell"/>
</dbReference>
<feature type="transmembrane region" description="Helical" evidence="6">
    <location>
        <begin position="148"/>
        <end position="166"/>
    </location>
</feature>
<comment type="caution">
    <text evidence="7">The sequence shown here is derived from an EMBL/GenBank/DDBJ whole genome shotgun (WGS) entry which is preliminary data.</text>
</comment>
<comment type="subcellular location">
    <subcellularLocation>
        <location evidence="1">Membrane</location>
        <topology evidence="1">Multi-pass membrane protein</topology>
    </subcellularLocation>
</comment>
<evidence type="ECO:0000256" key="2">
    <source>
        <dbReference type="ARBA" id="ARBA00022448"/>
    </source>
</evidence>
<keyword evidence="5 6" id="KW-0472">Membrane</keyword>
<feature type="transmembrane region" description="Helical" evidence="6">
    <location>
        <begin position="294"/>
        <end position="310"/>
    </location>
</feature>